<dbReference type="EMBL" id="GBRH01205504">
    <property type="protein sequence ID" value="JAD92391.1"/>
    <property type="molecule type" value="Transcribed_RNA"/>
</dbReference>
<reference evidence="2" key="2">
    <citation type="journal article" date="2015" name="Data Brief">
        <title>Shoot transcriptome of the giant reed, Arundo donax.</title>
        <authorList>
            <person name="Barrero R.A."/>
            <person name="Guerrero F.D."/>
            <person name="Moolhuijzen P."/>
            <person name="Goolsby J.A."/>
            <person name="Tidwell J."/>
            <person name="Bellgard S.E."/>
            <person name="Bellgard M.I."/>
        </authorList>
    </citation>
    <scope>NUCLEOTIDE SEQUENCE</scope>
    <source>
        <tissue evidence="2">Shoot tissue taken approximately 20 cm above the soil surface</tissue>
    </source>
</reference>
<reference evidence="2" key="1">
    <citation type="submission" date="2014-09" db="EMBL/GenBank/DDBJ databases">
        <authorList>
            <person name="Magalhaes I.L.F."/>
            <person name="Oliveira U."/>
            <person name="Santos F.R."/>
            <person name="Vidigal T.H.D.A."/>
            <person name="Brescovit A.D."/>
            <person name="Santos A.J."/>
        </authorList>
    </citation>
    <scope>NUCLEOTIDE SEQUENCE</scope>
    <source>
        <tissue evidence="2">Shoot tissue taken approximately 20 cm above the soil surface</tissue>
    </source>
</reference>
<keyword evidence="1" id="KW-0812">Transmembrane</keyword>
<evidence type="ECO:0000313" key="2">
    <source>
        <dbReference type="EMBL" id="JAD92391.1"/>
    </source>
</evidence>
<evidence type="ECO:0000256" key="1">
    <source>
        <dbReference type="SAM" id="Phobius"/>
    </source>
</evidence>
<keyword evidence="1" id="KW-1133">Transmembrane helix</keyword>
<organism evidence="2">
    <name type="scientific">Arundo donax</name>
    <name type="common">Giant reed</name>
    <name type="synonym">Donax arundinaceus</name>
    <dbReference type="NCBI Taxonomy" id="35708"/>
    <lineage>
        <taxon>Eukaryota</taxon>
        <taxon>Viridiplantae</taxon>
        <taxon>Streptophyta</taxon>
        <taxon>Embryophyta</taxon>
        <taxon>Tracheophyta</taxon>
        <taxon>Spermatophyta</taxon>
        <taxon>Magnoliopsida</taxon>
        <taxon>Liliopsida</taxon>
        <taxon>Poales</taxon>
        <taxon>Poaceae</taxon>
        <taxon>PACMAD clade</taxon>
        <taxon>Arundinoideae</taxon>
        <taxon>Arundineae</taxon>
        <taxon>Arundo</taxon>
    </lineage>
</organism>
<sequence>MFYIIAKVIKNFQCFIKYYASLINYCILCFAYWLI</sequence>
<accession>A0A0A9DX61</accession>
<protein>
    <submittedName>
        <fullName evidence="2">Uncharacterized protein</fullName>
    </submittedName>
</protein>
<dbReference type="AlphaFoldDB" id="A0A0A9DX61"/>
<feature type="transmembrane region" description="Helical" evidence="1">
    <location>
        <begin position="12"/>
        <end position="34"/>
    </location>
</feature>
<proteinExistence type="predicted"/>
<name>A0A0A9DX61_ARUDO</name>
<keyword evidence="1" id="KW-0472">Membrane</keyword>